<accession>A0A8S3QUV6</accession>
<keyword evidence="2" id="KW-1185">Reference proteome</keyword>
<evidence type="ECO:0000313" key="2">
    <source>
        <dbReference type="Proteomes" id="UP000683360"/>
    </source>
</evidence>
<dbReference type="Proteomes" id="UP000683360">
    <property type="component" value="Unassembled WGS sequence"/>
</dbReference>
<sequence length="268" mass="29593">MRCSYNGGRFHVQLQFAKQTHTTQYFHTFVILFYRTMAQKGPPPPYQYQGPPAGQASNTTIYVNQQPQTRVIHKSSPGLFGSIMKEVNSVGREVEKGLNWAGNQIDHAVKQCETGNILQTFQTNNVVQLVSRASGRSLQIVMSPTQQLVIDGCGAEGPQAFNTLWTVVNESNNQVRLHNNNNYIAIVNGLTQLVHMPPGTMHGAETKIQLHQTNQFVTLASCKTVTQHVGVLENGQLKSALATHRNDTHAMFGVRLISTPYAGAPAKR</sequence>
<protein>
    <submittedName>
        <fullName evidence="1">Uncharacterized protein</fullName>
    </submittedName>
</protein>
<comment type="caution">
    <text evidence="1">The sequence shown here is derived from an EMBL/GenBank/DDBJ whole genome shotgun (WGS) entry which is preliminary data.</text>
</comment>
<reference evidence="1" key="1">
    <citation type="submission" date="2021-03" db="EMBL/GenBank/DDBJ databases">
        <authorList>
            <person name="Bekaert M."/>
        </authorList>
    </citation>
    <scope>NUCLEOTIDE SEQUENCE</scope>
</reference>
<dbReference type="OrthoDB" id="10023911at2759"/>
<name>A0A8S3QUV6_MYTED</name>
<evidence type="ECO:0000313" key="1">
    <source>
        <dbReference type="EMBL" id="CAG2199334.1"/>
    </source>
</evidence>
<dbReference type="AlphaFoldDB" id="A0A8S3QUV6"/>
<proteinExistence type="predicted"/>
<gene>
    <name evidence="1" type="ORF">MEDL_14007</name>
</gene>
<organism evidence="1 2">
    <name type="scientific">Mytilus edulis</name>
    <name type="common">Blue mussel</name>
    <dbReference type="NCBI Taxonomy" id="6550"/>
    <lineage>
        <taxon>Eukaryota</taxon>
        <taxon>Metazoa</taxon>
        <taxon>Spiralia</taxon>
        <taxon>Lophotrochozoa</taxon>
        <taxon>Mollusca</taxon>
        <taxon>Bivalvia</taxon>
        <taxon>Autobranchia</taxon>
        <taxon>Pteriomorphia</taxon>
        <taxon>Mytilida</taxon>
        <taxon>Mytiloidea</taxon>
        <taxon>Mytilidae</taxon>
        <taxon>Mytilinae</taxon>
        <taxon>Mytilus</taxon>
    </lineage>
</organism>
<dbReference type="EMBL" id="CAJPWZ010000720">
    <property type="protein sequence ID" value="CAG2199334.1"/>
    <property type="molecule type" value="Genomic_DNA"/>
</dbReference>